<dbReference type="eggNOG" id="arCOG12266">
    <property type="taxonomic scope" value="Archaea"/>
</dbReference>
<name>G0EET9_PYRF1</name>
<gene>
    <name evidence="1" type="ordered locus">Pyrfu_0181</name>
</gene>
<keyword evidence="2" id="KW-1185">Reference proteome</keyword>
<dbReference type="EMBL" id="CP002838">
    <property type="protein sequence ID" value="AEM38053.1"/>
    <property type="molecule type" value="Genomic_DNA"/>
</dbReference>
<dbReference type="KEGG" id="pfm:Pyrfu_0181"/>
<dbReference type="STRING" id="694429.Pyrfu_0181"/>
<protein>
    <submittedName>
        <fullName evidence="1">Uncharacterized protein</fullName>
    </submittedName>
</protein>
<reference evidence="1 2" key="1">
    <citation type="journal article" date="2011" name="Stand. Genomic Sci.">
        <title>Complete genome sequence of the hyperthermophilic chemolithoautotroph Pyrolobus fumarii type strain (1A).</title>
        <authorList>
            <person name="Anderson I."/>
            <person name="Goker M."/>
            <person name="Nolan M."/>
            <person name="Lucas S."/>
            <person name="Hammon N."/>
            <person name="Deshpande S."/>
            <person name="Cheng J.F."/>
            <person name="Tapia R."/>
            <person name="Han C."/>
            <person name="Goodwin L."/>
            <person name="Pitluck S."/>
            <person name="Huntemann M."/>
            <person name="Liolios K."/>
            <person name="Ivanova N."/>
            <person name="Pagani I."/>
            <person name="Mavromatis K."/>
            <person name="Ovchinikova G."/>
            <person name="Pati A."/>
            <person name="Chen A."/>
            <person name="Palaniappan K."/>
            <person name="Land M."/>
            <person name="Hauser L."/>
            <person name="Brambilla E.M."/>
            <person name="Huber H."/>
            <person name="Yasawong M."/>
            <person name="Rohde M."/>
            <person name="Spring S."/>
            <person name="Abt B."/>
            <person name="Sikorski J."/>
            <person name="Wirth R."/>
            <person name="Detter J.C."/>
            <person name="Woyke T."/>
            <person name="Bristow J."/>
            <person name="Eisen J.A."/>
            <person name="Markowitz V."/>
            <person name="Hugenholtz P."/>
            <person name="Kyrpides N.C."/>
            <person name="Klenk H.P."/>
            <person name="Lapidus A."/>
        </authorList>
    </citation>
    <scope>NUCLEOTIDE SEQUENCE [LARGE SCALE GENOMIC DNA]</scope>
    <source>
        <strain evidence="2">DSM 11204 / 1A</strain>
    </source>
</reference>
<dbReference type="InParanoid" id="G0EET9"/>
<proteinExistence type="predicted"/>
<sequence>MTNVNGVEDIVKSLPDERDVLRFYENLFRKLVEDLIEAYHRTPLHISSHPYIERALNLALAGLDATRVFRRFFRCSLQS</sequence>
<dbReference type="Proteomes" id="UP000001037">
    <property type="component" value="Chromosome"/>
</dbReference>
<evidence type="ECO:0000313" key="1">
    <source>
        <dbReference type="EMBL" id="AEM38053.1"/>
    </source>
</evidence>
<organism evidence="1 2">
    <name type="scientific">Pyrolobus fumarii (strain DSM 11204 / 1A)</name>
    <dbReference type="NCBI Taxonomy" id="694429"/>
    <lineage>
        <taxon>Archaea</taxon>
        <taxon>Thermoproteota</taxon>
        <taxon>Thermoprotei</taxon>
        <taxon>Desulfurococcales</taxon>
        <taxon>Pyrodictiaceae</taxon>
        <taxon>Pyrolobus</taxon>
    </lineage>
</organism>
<accession>G0EET9</accession>
<dbReference type="AlphaFoldDB" id="G0EET9"/>
<dbReference type="HOGENOM" id="CLU_2597881_0_0_2"/>
<evidence type="ECO:0000313" key="2">
    <source>
        <dbReference type="Proteomes" id="UP000001037"/>
    </source>
</evidence>